<evidence type="ECO:0000256" key="2">
    <source>
        <dbReference type="SAM" id="MobiDB-lite"/>
    </source>
</evidence>
<sequence length="553" mass="59354">MKSLFAAALASVPTLALVPAALAADLPLTTTIDAVTVFPDGALVTRSGDIALPAGSHQVIVAGLPPGLDPASIRVEGSGDQPIVIGSAEIRNLPAALDPDTEAQRRLRDLRAELAGLNGRIDAAEMQRRAIERFATATPEAAAKEGKPIDVAQWRTAWTAIGEGAADINARLVGLRARGSDLDREIKALEATLERTRHGLAPRRDVTVAVDAAADAKARLKIVYRVGNARWTPIYDARLSTGTDGVPPKIDFVRRASIRQTSGEDWREASLVLSTTRVAGGVAAPDLGTLVATIDEPAMLRRSSRDAAPPSPAARPRLAEPAAPKELAQPAEEQEAAATAGAFSAEYHIPGRVSVGKDGTAKSVRLASREIEPDLAVKAAPALDPTAYLTARITNADEAALLPGEVLLFRDGAFVGKTRIGLTAAGDRLDLGFGADDRVKIERAPVRRRENDPSWFTSSKYQISDVRTVVTNLHPQPMRVTLVDRIPVSENTAIVIEPLRETTPPTEKQVGDKRGVMAWSWEMRPNEKKEVRVAYRMKWPADRDIRLTMQDGQ</sequence>
<evidence type="ECO:0000313" key="6">
    <source>
        <dbReference type="EMBL" id="GGC89362.1"/>
    </source>
</evidence>
<dbReference type="PANTHER" id="PTHR31005:SF8">
    <property type="entry name" value="DUF4139 DOMAIN-CONTAINING PROTEIN"/>
    <property type="match status" value="1"/>
</dbReference>
<feature type="domain" description="DUF4140" evidence="5">
    <location>
        <begin position="35"/>
        <end position="129"/>
    </location>
</feature>
<feature type="region of interest" description="Disordered" evidence="2">
    <location>
        <begin position="301"/>
        <end position="328"/>
    </location>
</feature>
<evidence type="ECO:0000259" key="4">
    <source>
        <dbReference type="Pfam" id="PF13598"/>
    </source>
</evidence>
<evidence type="ECO:0000256" key="3">
    <source>
        <dbReference type="SAM" id="SignalP"/>
    </source>
</evidence>
<feature type="signal peptide" evidence="3">
    <location>
        <begin position="1"/>
        <end position="23"/>
    </location>
</feature>
<dbReference type="Proteomes" id="UP000637002">
    <property type="component" value="Unassembled WGS sequence"/>
</dbReference>
<dbReference type="InterPro" id="IPR037291">
    <property type="entry name" value="DUF4139"/>
</dbReference>
<dbReference type="InterPro" id="IPR025554">
    <property type="entry name" value="DUF4140"/>
</dbReference>
<gene>
    <name evidence="6" type="ORF">GCM10010994_54020</name>
</gene>
<dbReference type="PANTHER" id="PTHR31005">
    <property type="entry name" value="DUF4139 DOMAIN-CONTAINING PROTEIN"/>
    <property type="match status" value="1"/>
</dbReference>
<dbReference type="EMBL" id="BMGG01000011">
    <property type="protein sequence ID" value="GGC89362.1"/>
    <property type="molecule type" value="Genomic_DNA"/>
</dbReference>
<reference evidence="6" key="1">
    <citation type="journal article" date="2014" name="Int. J. Syst. Evol. Microbiol.">
        <title>Complete genome sequence of Corynebacterium casei LMG S-19264T (=DSM 44701T), isolated from a smear-ripened cheese.</title>
        <authorList>
            <consortium name="US DOE Joint Genome Institute (JGI-PGF)"/>
            <person name="Walter F."/>
            <person name="Albersmeier A."/>
            <person name="Kalinowski J."/>
            <person name="Ruckert C."/>
        </authorList>
    </citation>
    <scope>NUCLEOTIDE SEQUENCE</scope>
    <source>
        <strain evidence="6">CGMCC 1.12919</strain>
    </source>
</reference>
<organism evidence="6 7">
    <name type="scientific">Chelatococcus reniformis</name>
    <dbReference type="NCBI Taxonomy" id="1494448"/>
    <lineage>
        <taxon>Bacteria</taxon>
        <taxon>Pseudomonadati</taxon>
        <taxon>Pseudomonadota</taxon>
        <taxon>Alphaproteobacteria</taxon>
        <taxon>Hyphomicrobiales</taxon>
        <taxon>Chelatococcaceae</taxon>
        <taxon>Chelatococcus</taxon>
    </lineage>
</organism>
<dbReference type="NCBIfam" id="TIGR02231">
    <property type="entry name" value="mucoidy inhibitor MuiA family protein"/>
    <property type="match status" value="1"/>
</dbReference>
<feature type="chain" id="PRO_5036789862" description="Mucoidy inhibitor MuiA family protein" evidence="3">
    <location>
        <begin position="24"/>
        <end position="553"/>
    </location>
</feature>
<evidence type="ECO:0000256" key="1">
    <source>
        <dbReference type="SAM" id="Coils"/>
    </source>
</evidence>
<feature type="coiled-coil region" evidence="1">
    <location>
        <begin position="100"/>
        <end position="127"/>
    </location>
</feature>
<keyword evidence="3" id="KW-0732">Signal</keyword>
<reference evidence="6" key="2">
    <citation type="submission" date="2020-09" db="EMBL/GenBank/DDBJ databases">
        <authorList>
            <person name="Sun Q."/>
            <person name="Zhou Y."/>
        </authorList>
    </citation>
    <scope>NUCLEOTIDE SEQUENCE</scope>
    <source>
        <strain evidence="6">CGMCC 1.12919</strain>
    </source>
</reference>
<dbReference type="Pfam" id="PF13600">
    <property type="entry name" value="DUF4140"/>
    <property type="match status" value="1"/>
</dbReference>
<dbReference type="AlphaFoldDB" id="A0A916UUS2"/>
<evidence type="ECO:0000259" key="5">
    <source>
        <dbReference type="Pfam" id="PF13600"/>
    </source>
</evidence>
<protein>
    <recommendedName>
        <fullName evidence="8">Mucoidy inhibitor MuiA family protein</fullName>
    </recommendedName>
</protein>
<evidence type="ECO:0008006" key="8">
    <source>
        <dbReference type="Google" id="ProtNLM"/>
    </source>
</evidence>
<dbReference type="InterPro" id="IPR011935">
    <property type="entry name" value="CHP02231"/>
</dbReference>
<name>A0A916UUS2_9HYPH</name>
<feature type="compositionally biased region" description="Low complexity" evidence="2">
    <location>
        <begin position="314"/>
        <end position="328"/>
    </location>
</feature>
<keyword evidence="7" id="KW-1185">Reference proteome</keyword>
<dbReference type="RefSeq" id="WP_188612285.1">
    <property type="nucleotide sequence ID" value="NZ_BMGG01000011.1"/>
</dbReference>
<keyword evidence="1" id="KW-0175">Coiled coil</keyword>
<feature type="domain" description="DUF4139" evidence="4">
    <location>
        <begin position="220"/>
        <end position="540"/>
    </location>
</feature>
<accession>A0A916UUS2</accession>
<evidence type="ECO:0000313" key="7">
    <source>
        <dbReference type="Proteomes" id="UP000637002"/>
    </source>
</evidence>
<dbReference type="Pfam" id="PF13598">
    <property type="entry name" value="DUF4139"/>
    <property type="match status" value="1"/>
</dbReference>
<proteinExistence type="predicted"/>
<comment type="caution">
    <text evidence="6">The sequence shown here is derived from an EMBL/GenBank/DDBJ whole genome shotgun (WGS) entry which is preliminary data.</text>
</comment>